<dbReference type="Pfam" id="PF13537">
    <property type="entry name" value="GATase_7"/>
    <property type="match status" value="1"/>
</dbReference>
<dbReference type="AlphaFoldDB" id="A0A6C0KXK5"/>
<dbReference type="Gene3D" id="3.60.20.10">
    <property type="entry name" value="Glutamine Phosphoribosylpyrophosphate, subunit 1, domain 1"/>
    <property type="match status" value="1"/>
</dbReference>
<dbReference type="GO" id="GO:0005829">
    <property type="term" value="C:cytosol"/>
    <property type="evidence" value="ECO:0007669"/>
    <property type="project" value="TreeGrafter"/>
</dbReference>
<keyword evidence="4" id="KW-0028">Amino-acid biosynthesis</keyword>
<reference evidence="11" key="1">
    <citation type="journal article" date="2020" name="Nature">
        <title>Giant virus diversity and host interactions through global metagenomics.</title>
        <authorList>
            <person name="Schulz F."/>
            <person name="Roux S."/>
            <person name="Paez-Espino D."/>
            <person name="Jungbluth S."/>
            <person name="Walsh D.A."/>
            <person name="Denef V.J."/>
            <person name="McMahon K.D."/>
            <person name="Konstantinidis K.T."/>
            <person name="Eloe-Fadrosh E.A."/>
            <person name="Kyrpides N.C."/>
            <person name="Woyke T."/>
        </authorList>
    </citation>
    <scope>NUCLEOTIDE SEQUENCE</scope>
    <source>
        <strain evidence="11">GVMAG-S-ERX555907-102</strain>
    </source>
</reference>
<dbReference type="PANTHER" id="PTHR11772:SF23">
    <property type="entry name" value="ASPARAGINE SYNTHETASE [GLUTAMINE-HYDROLYZING]"/>
    <property type="match status" value="1"/>
</dbReference>
<dbReference type="PROSITE" id="PS51278">
    <property type="entry name" value="GATASE_TYPE_2"/>
    <property type="match status" value="1"/>
</dbReference>
<comment type="catalytic activity">
    <reaction evidence="9">
        <text>L-aspartate + L-glutamine + ATP + H2O = L-asparagine + L-glutamate + AMP + diphosphate + H(+)</text>
        <dbReference type="Rhea" id="RHEA:12228"/>
        <dbReference type="ChEBI" id="CHEBI:15377"/>
        <dbReference type="ChEBI" id="CHEBI:15378"/>
        <dbReference type="ChEBI" id="CHEBI:29985"/>
        <dbReference type="ChEBI" id="CHEBI:29991"/>
        <dbReference type="ChEBI" id="CHEBI:30616"/>
        <dbReference type="ChEBI" id="CHEBI:33019"/>
        <dbReference type="ChEBI" id="CHEBI:58048"/>
        <dbReference type="ChEBI" id="CHEBI:58359"/>
        <dbReference type="ChEBI" id="CHEBI:456215"/>
        <dbReference type="EC" id="6.3.5.4"/>
    </reaction>
</comment>
<dbReference type="GO" id="GO:0006529">
    <property type="term" value="P:asparagine biosynthetic process"/>
    <property type="evidence" value="ECO:0007669"/>
    <property type="project" value="UniProtKB-KW"/>
</dbReference>
<organism evidence="11">
    <name type="scientific">viral metagenome</name>
    <dbReference type="NCBI Taxonomy" id="1070528"/>
    <lineage>
        <taxon>unclassified sequences</taxon>
        <taxon>metagenomes</taxon>
        <taxon>organismal metagenomes</taxon>
    </lineage>
</organism>
<dbReference type="InterPro" id="IPR006426">
    <property type="entry name" value="Asn_synth_AEB"/>
</dbReference>
<dbReference type="SUPFAM" id="SSF56235">
    <property type="entry name" value="N-terminal nucleophile aminohydrolases (Ntn hydrolases)"/>
    <property type="match status" value="1"/>
</dbReference>
<feature type="domain" description="Glutamine amidotransferase type-2" evidence="10">
    <location>
        <begin position="2"/>
        <end position="190"/>
    </location>
</feature>
<dbReference type="PIRSF" id="PIRSF001589">
    <property type="entry name" value="Asn_synthetase_glu-h"/>
    <property type="match status" value="1"/>
</dbReference>
<evidence type="ECO:0000256" key="1">
    <source>
        <dbReference type="ARBA" id="ARBA00005187"/>
    </source>
</evidence>
<evidence type="ECO:0000256" key="3">
    <source>
        <dbReference type="ARBA" id="ARBA00022598"/>
    </source>
</evidence>
<dbReference type="GO" id="GO:0005524">
    <property type="term" value="F:ATP binding"/>
    <property type="evidence" value="ECO:0007669"/>
    <property type="project" value="UniProtKB-KW"/>
</dbReference>
<dbReference type="InterPro" id="IPR029055">
    <property type="entry name" value="Ntn_hydrolases_N"/>
</dbReference>
<keyword evidence="3" id="KW-0436">Ligase</keyword>
<keyword evidence="6" id="KW-0067">ATP-binding</keyword>
<dbReference type="InterPro" id="IPR014729">
    <property type="entry name" value="Rossmann-like_a/b/a_fold"/>
</dbReference>
<dbReference type="CDD" id="cd01991">
    <property type="entry name" value="Asn_synthase_B_C"/>
    <property type="match status" value="1"/>
</dbReference>
<evidence type="ECO:0000256" key="7">
    <source>
        <dbReference type="ARBA" id="ARBA00022888"/>
    </source>
</evidence>
<evidence type="ECO:0000256" key="4">
    <source>
        <dbReference type="ARBA" id="ARBA00022605"/>
    </source>
</evidence>
<evidence type="ECO:0000256" key="2">
    <source>
        <dbReference type="ARBA" id="ARBA00012737"/>
    </source>
</evidence>
<evidence type="ECO:0000256" key="9">
    <source>
        <dbReference type="ARBA" id="ARBA00048741"/>
    </source>
</evidence>
<evidence type="ECO:0000256" key="5">
    <source>
        <dbReference type="ARBA" id="ARBA00022741"/>
    </source>
</evidence>
<keyword evidence="7" id="KW-0061">Asparagine biosynthesis</keyword>
<dbReference type="Pfam" id="PF00733">
    <property type="entry name" value="Asn_synthase"/>
    <property type="match status" value="2"/>
</dbReference>
<dbReference type="EMBL" id="MN741005">
    <property type="protein sequence ID" value="QHU22329.1"/>
    <property type="molecule type" value="Genomic_DNA"/>
</dbReference>
<name>A0A6C0KXK5_9ZZZZ</name>
<dbReference type="Gene3D" id="3.40.50.620">
    <property type="entry name" value="HUPs"/>
    <property type="match status" value="1"/>
</dbReference>
<protein>
    <recommendedName>
        <fullName evidence="2">asparagine synthase (glutamine-hydrolyzing)</fullName>
        <ecNumber evidence="2">6.3.5.4</ecNumber>
    </recommendedName>
    <alternativeName>
        <fullName evidence="8">Glutamine-dependent asparagine synthetase</fullName>
    </alternativeName>
</protein>
<evidence type="ECO:0000313" key="11">
    <source>
        <dbReference type="EMBL" id="QHU22329.1"/>
    </source>
</evidence>
<dbReference type="SUPFAM" id="SSF52402">
    <property type="entry name" value="Adenine nucleotide alpha hydrolases-like"/>
    <property type="match status" value="1"/>
</dbReference>
<dbReference type="EC" id="6.3.5.4" evidence="2"/>
<dbReference type="PANTHER" id="PTHR11772">
    <property type="entry name" value="ASPARAGINE SYNTHETASE"/>
    <property type="match status" value="1"/>
</dbReference>
<keyword evidence="5" id="KW-0547">Nucleotide-binding</keyword>
<dbReference type="GO" id="GO:0004066">
    <property type="term" value="F:asparagine synthase (glutamine-hydrolyzing) activity"/>
    <property type="evidence" value="ECO:0007669"/>
    <property type="project" value="UniProtKB-EC"/>
</dbReference>
<proteinExistence type="predicted"/>
<sequence length="547" mass="64090">MCGIFGLLLKEKYDVENDVHDKYEIRKHYKYGEKRGPEYSVIVNIHPQIIWGFHRLCINGLDEISNQPIKTDRCTMMCNGEIYNYKHLIKQFGLVMKTNSDCEVIVHLYELMGPKFVNFLDGVFSFMIYDRSSNTVIIGRDPYGVRPLYICHYNNENIGLASDLMPLMFDTNISNIEQYKPGTISVYDYKVDKYYLTLQETYFYNISYVNEYQKPVEFYMFHIVQKLKEAVKKRVDNCERDVASLLSGGLDSSLISALVSREYFKKNGQKLKTYSIGLKDGVDLQYSRMVADHINSDHTDIIVSENDFINSIENVIKDVESYDTTTVRASVGNWNVAKYIKENSQAKVIFNGDGADELMGGYMYFHCARTNEEFHNETLRLLSDISKYDVLRSDKSISSHGLEPRTPFLDKEFTKFYISIPVAFRNHNEFGNCEKYLIRKSFELYFPELLPKEVLWRKKEAFSDGVSSNKKAWFQIIQENSILETVEPKDYDYNQPMTKEQHYYRTIFNKYYTNSCERLIPYFWMPKFIEGVSDASARTLQIYQSKK</sequence>
<evidence type="ECO:0000259" key="10">
    <source>
        <dbReference type="PROSITE" id="PS51278"/>
    </source>
</evidence>
<dbReference type="InterPro" id="IPR017932">
    <property type="entry name" value="GATase_2_dom"/>
</dbReference>
<dbReference type="InterPro" id="IPR050795">
    <property type="entry name" value="Asn_Synthetase"/>
</dbReference>
<evidence type="ECO:0000256" key="6">
    <source>
        <dbReference type="ARBA" id="ARBA00022840"/>
    </source>
</evidence>
<evidence type="ECO:0000256" key="8">
    <source>
        <dbReference type="ARBA" id="ARBA00030234"/>
    </source>
</evidence>
<dbReference type="InterPro" id="IPR001962">
    <property type="entry name" value="Asn_synthase"/>
</dbReference>
<accession>A0A6C0KXK5</accession>
<comment type="pathway">
    <text evidence="1">Amino-acid biosynthesis; L-asparagine biosynthesis; L-asparagine from L-aspartate (L-Gln route): step 1/1.</text>
</comment>